<keyword evidence="3" id="KW-1185">Reference proteome</keyword>
<feature type="compositionally biased region" description="Basic residues" evidence="1">
    <location>
        <begin position="180"/>
        <end position="200"/>
    </location>
</feature>
<organism evidence="2 3">
    <name type="scientific">Exidia glandulosa HHB12029</name>
    <dbReference type="NCBI Taxonomy" id="1314781"/>
    <lineage>
        <taxon>Eukaryota</taxon>
        <taxon>Fungi</taxon>
        <taxon>Dikarya</taxon>
        <taxon>Basidiomycota</taxon>
        <taxon>Agaricomycotina</taxon>
        <taxon>Agaricomycetes</taxon>
        <taxon>Auriculariales</taxon>
        <taxon>Exidiaceae</taxon>
        <taxon>Exidia</taxon>
    </lineage>
</organism>
<dbReference type="AlphaFoldDB" id="A0A165MKA4"/>
<proteinExistence type="predicted"/>
<name>A0A165MKA4_EXIGL</name>
<evidence type="ECO:0000313" key="2">
    <source>
        <dbReference type="EMBL" id="KZV99394.1"/>
    </source>
</evidence>
<evidence type="ECO:0000313" key="3">
    <source>
        <dbReference type="Proteomes" id="UP000077266"/>
    </source>
</evidence>
<sequence length="200" mass="22507">MQSQLKRMAPCSCRSRRSSVDIVAEYYSWEPWSQSRPVAPFSQIDVPHTNTWRTVAQRGNRAIIPQSHRGSVYTGYGHRIHRDARVLGARASHVSMPDTVHFAGTGPSRTRFRRSMKPIAAGSNLSENQSKEKEHRGAKSCLSFAGPNNSNSNGRRKGRQTTVLKLVNACLPANREAARVQKHSHWSNRRSHQHKGAPRH</sequence>
<feature type="region of interest" description="Disordered" evidence="1">
    <location>
        <begin position="176"/>
        <end position="200"/>
    </location>
</feature>
<reference evidence="2 3" key="1">
    <citation type="journal article" date="2016" name="Mol. Biol. Evol.">
        <title>Comparative Genomics of Early-Diverging Mushroom-Forming Fungi Provides Insights into the Origins of Lignocellulose Decay Capabilities.</title>
        <authorList>
            <person name="Nagy L.G."/>
            <person name="Riley R."/>
            <person name="Tritt A."/>
            <person name="Adam C."/>
            <person name="Daum C."/>
            <person name="Floudas D."/>
            <person name="Sun H."/>
            <person name="Yadav J.S."/>
            <person name="Pangilinan J."/>
            <person name="Larsson K.H."/>
            <person name="Matsuura K."/>
            <person name="Barry K."/>
            <person name="Labutti K."/>
            <person name="Kuo R."/>
            <person name="Ohm R.A."/>
            <person name="Bhattacharya S.S."/>
            <person name="Shirouzu T."/>
            <person name="Yoshinaga Y."/>
            <person name="Martin F.M."/>
            <person name="Grigoriev I.V."/>
            <person name="Hibbett D.S."/>
        </authorList>
    </citation>
    <scope>NUCLEOTIDE SEQUENCE [LARGE SCALE GENOMIC DNA]</scope>
    <source>
        <strain evidence="2 3">HHB12029</strain>
    </source>
</reference>
<dbReference type="InParanoid" id="A0A165MKA4"/>
<gene>
    <name evidence="2" type="ORF">EXIGLDRAFT_234454</name>
</gene>
<dbReference type="Proteomes" id="UP000077266">
    <property type="component" value="Unassembled WGS sequence"/>
</dbReference>
<evidence type="ECO:0000256" key="1">
    <source>
        <dbReference type="SAM" id="MobiDB-lite"/>
    </source>
</evidence>
<feature type="region of interest" description="Disordered" evidence="1">
    <location>
        <begin position="120"/>
        <end position="160"/>
    </location>
</feature>
<accession>A0A165MKA4</accession>
<dbReference type="EMBL" id="KV425910">
    <property type="protein sequence ID" value="KZV99394.1"/>
    <property type="molecule type" value="Genomic_DNA"/>
</dbReference>
<protein>
    <submittedName>
        <fullName evidence="2">Uncharacterized protein</fullName>
    </submittedName>
</protein>